<comment type="caution">
    <text evidence="1">The sequence shown here is derived from an EMBL/GenBank/DDBJ whole genome shotgun (WGS) entry which is preliminary data.</text>
</comment>
<protein>
    <submittedName>
        <fullName evidence="1">Uncharacterized protein</fullName>
    </submittedName>
</protein>
<sequence>MVKIRDSGPKCLRFKSTCLLKWWLKDEEHATTTFSLTNRWQHHNSHQFHLLPHSTDGSTTTPTASSSPISKVCDRFHSTKSMTYFIAQKPERACAQTMEAAICAYACSTRWCNYRFHDIQNNIKQAGVCSCSCAILFCNVYKSSIYLRAMGITLVWWLRYASTDPKVLGSKVSTC</sequence>
<dbReference type="AlphaFoldDB" id="A0A4Y2EVS6"/>
<evidence type="ECO:0000313" key="1">
    <source>
        <dbReference type="EMBL" id="GBM32607.1"/>
    </source>
</evidence>
<accession>A0A4Y2EVS6</accession>
<dbReference type="Proteomes" id="UP000499080">
    <property type="component" value="Unassembled WGS sequence"/>
</dbReference>
<name>A0A4Y2EVS6_ARAVE</name>
<dbReference type="EMBL" id="BGPR01000713">
    <property type="protein sequence ID" value="GBM32607.1"/>
    <property type="molecule type" value="Genomic_DNA"/>
</dbReference>
<evidence type="ECO:0000313" key="2">
    <source>
        <dbReference type="Proteomes" id="UP000499080"/>
    </source>
</evidence>
<proteinExistence type="predicted"/>
<organism evidence="1 2">
    <name type="scientific">Araneus ventricosus</name>
    <name type="common">Orbweaver spider</name>
    <name type="synonym">Epeira ventricosa</name>
    <dbReference type="NCBI Taxonomy" id="182803"/>
    <lineage>
        <taxon>Eukaryota</taxon>
        <taxon>Metazoa</taxon>
        <taxon>Ecdysozoa</taxon>
        <taxon>Arthropoda</taxon>
        <taxon>Chelicerata</taxon>
        <taxon>Arachnida</taxon>
        <taxon>Araneae</taxon>
        <taxon>Araneomorphae</taxon>
        <taxon>Entelegynae</taxon>
        <taxon>Araneoidea</taxon>
        <taxon>Araneidae</taxon>
        <taxon>Araneus</taxon>
    </lineage>
</organism>
<keyword evidence="2" id="KW-1185">Reference proteome</keyword>
<gene>
    <name evidence="1" type="ORF">AVEN_8447_1</name>
</gene>
<reference evidence="1 2" key="1">
    <citation type="journal article" date="2019" name="Sci. Rep.">
        <title>Orb-weaving spider Araneus ventricosus genome elucidates the spidroin gene catalogue.</title>
        <authorList>
            <person name="Kono N."/>
            <person name="Nakamura H."/>
            <person name="Ohtoshi R."/>
            <person name="Moran D.A.P."/>
            <person name="Shinohara A."/>
            <person name="Yoshida Y."/>
            <person name="Fujiwara M."/>
            <person name="Mori M."/>
            <person name="Tomita M."/>
            <person name="Arakawa K."/>
        </authorList>
    </citation>
    <scope>NUCLEOTIDE SEQUENCE [LARGE SCALE GENOMIC DNA]</scope>
</reference>